<keyword evidence="2" id="KW-0808">Transferase</keyword>
<evidence type="ECO:0000256" key="1">
    <source>
        <dbReference type="ARBA" id="ARBA00022562"/>
    </source>
</evidence>
<evidence type="ECO:0000313" key="7">
    <source>
        <dbReference type="EMBL" id="QPO25186.1"/>
    </source>
</evidence>
<dbReference type="Proteomes" id="UP000828537">
    <property type="component" value="Segment"/>
</dbReference>
<keyword evidence="7" id="KW-0378">Hydrolase</keyword>
<evidence type="ECO:0000256" key="2">
    <source>
        <dbReference type="ARBA" id="ARBA00022679"/>
    </source>
</evidence>
<dbReference type="EMBL" id="MT862163">
    <property type="protein sequence ID" value="QPO25186.1"/>
    <property type="molecule type" value="Genomic_DNA"/>
</dbReference>
<proteinExistence type="inferred from homology"/>
<dbReference type="GeneID" id="80537023"/>
<keyword evidence="4" id="KW-0479">Metal-binding</keyword>
<keyword evidence="3" id="KW-0235">DNA replication</keyword>
<evidence type="ECO:0000313" key="8">
    <source>
        <dbReference type="Proteomes" id="UP000828537"/>
    </source>
</evidence>
<sequence>METIDLTVLYATEGCVVSSSIALLADCALGSEPLYVISYDADSSREPLAGLPPGEQFRRACELYGGLWGPDGPEVRVTFCLLGSVAGGSSGTRSRVRPMFVCRFRTPEVLSELHAAIECGEPMSTTTVRRTLDADATFEIHDPLIQALSVVVGGGSARVGRTAADARYAPGESARTAAAAVPLGQRGLTTLFIHHEARVLAAFRRAYYGSSQSPFWFVAKFGPDEKSLVLAMRYYLLQAGRLGGAGATYDLQAIRDVCATYSVEPDAVDRSKSPASLMSFSALSKFCCSSGYARGRAAAGFPAYVERRIAADVREMSSLEKFITHDRSSLRVSDREFVTYVYLAHFECFNRQSVAEHLRAVTARDPDPSASTVGRSSLGHAAVEQFFSHVRAHFNIREYTKQNVAPAETALDGDLAAAYLAARTYAPTALAPSGKPCYVVDTASRMMTRLSDAEKILAPRGWPITAPAREGDGGCGIVRRLLHLAATERTGSTPPAMAALLGYPNATAPLPVYRVAMAPRGQAFAAVSSDAWDRVTRDAALSPAEVSADMASAGGDTTLLGLLLTSRMHSKQPRTCPSAAMAAAEQMYVNRNEIFNGSLAVTNIILDLDVALREAVTTERLTRALIWFRRGAIQAMQLLFPESALDEDTHPCYFFKSACEPARASAPRSDDDLDFVETHQILDAGDDIESTLIGRADYIDTFAEDDVAYMDMLYNPNASPVTPGSRTTWHVPCTCHKKIGLRVCIPVPGPYVIFGSQTMRGVARVIQQAVLLDRDFVETIGSHVKNFTMVDTGVYAHGHSLRMPYFAKVSETGAVYGRLLPVFVPPPRCPDVSAFVAAHADPLRFHFHAPRDHRGPLRVIHSLGGDYISFFERKASHNAVAHFGKRDTLAEALARYGVEVDGCDSAVESLATDLLYRVRACLEAHFPEHAREYREIRVRTSAYKDNWALFNLVPARGALQQSLSCLRFKHGRGSRATARAFLALSVGQGNRLCVSFCQQCFATKCDNNRLRTIFTIDAEAR</sequence>
<dbReference type="RefSeq" id="YP_010798771.1">
    <property type="nucleotide sequence ID" value="NC_076512.1"/>
</dbReference>
<evidence type="ECO:0000256" key="6">
    <source>
        <dbReference type="ARBA" id="ARBA00022833"/>
    </source>
</evidence>
<dbReference type="GO" id="GO:0004386">
    <property type="term" value="F:helicase activity"/>
    <property type="evidence" value="ECO:0007669"/>
    <property type="project" value="UniProtKB-KW"/>
</dbReference>
<evidence type="ECO:0000256" key="5">
    <source>
        <dbReference type="ARBA" id="ARBA00022771"/>
    </source>
</evidence>
<evidence type="ECO:0000256" key="3">
    <source>
        <dbReference type="ARBA" id="ARBA00022705"/>
    </source>
</evidence>
<protein>
    <submittedName>
        <fullName evidence="7">Helicase-primase primase subunit</fullName>
    </submittedName>
</protein>
<keyword evidence="7" id="KW-0067">ATP-binding</keyword>
<name>A0ABX6WLW7_9ALPH</name>
<keyword evidence="1" id="KW-1048">Host nucleus</keyword>
<accession>A0ABX6WLW7</accession>
<keyword evidence="6" id="KW-0862">Zinc</keyword>
<dbReference type="HAMAP" id="MF_04011">
    <property type="entry name" value="HSV_PRIM"/>
    <property type="match status" value="1"/>
</dbReference>
<dbReference type="InterPro" id="IPR033685">
    <property type="entry name" value="HSV_PRIM"/>
</dbReference>
<keyword evidence="7" id="KW-0547">Nucleotide-binding</keyword>
<dbReference type="Pfam" id="PF03121">
    <property type="entry name" value="Herpes_UL52"/>
    <property type="match status" value="1"/>
</dbReference>
<keyword evidence="8" id="KW-1185">Reference proteome</keyword>
<keyword evidence="7" id="KW-0347">Helicase</keyword>
<keyword evidence="5" id="KW-0863">Zinc-finger</keyword>
<reference evidence="7 8" key="1">
    <citation type="journal article" date="2020" name="Arch.">
        <title>Full genome sequence of bovine alphaherpesvirus 2 (BoHV-2).</title>
        <authorList>
            <person name="Pfaff F."/>
            <person name="Neubauer-Juric A."/>
            <person name="Krebs S."/>
            <person name="Hauser A."/>
            <person name="Singer S."/>
            <person name="Blum H."/>
            <person name="Hoffmann B."/>
        </authorList>
    </citation>
    <scope>NUCLEOTIDE SEQUENCE [LARGE SCALE GENOMIC DNA]</scope>
    <source>
        <strain evidence="7 8">C1Z FZR</strain>
    </source>
</reference>
<gene>
    <name evidence="7" type="primary">UL52</name>
</gene>
<organism evidence="7 8">
    <name type="scientific">Bovine alphaherpesvirus 2</name>
    <dbReference type="NCBI Taxonomy" id="10295"/>
    <lineage>
        <taxon>Viruses</taxon>
        <taxon>Duplodnaviria</taxon>
        <taxon>Heunggongvirae</taxon>
        <taxon>Peploviricota</taxon>
        <taxon>Herviviricetes</taxon>
        <taxon>Herpesvirales</taxon>
        <taxon>Orthoherpesviridae</taxon>
        <taxon>Alphaherpesvirinae</taxon>
        <taxon>Simplexvirus</taxon>
        <taxon>Simplexvirus bovinealpha2</taxon>
    </lineage>
</organism>
<evidence type="ECO:0000256" key="4">
    <source>
        <dbReference type="ARBA" id="ARBA00022723"/>
    </source>
</evidence>